<dbReference type="SMART" id="SM00831">
    <property type="entry name" value="Cation_ATPase_N"/>
    <property type="match status" value="1"/>
</dbReference>
<dbReference type="STRING" id="5364.A0A5C3NDN9"/>
<dbReference type="Gene3D" id="2.70.150.10">
    <property type="entry name" value="Calcium-transporting ATPase, cytoplasmic transduction domain A"/>
    <property type="match status" value="1"/>
</dbReference>
<dbReference type="SUPFAM" id="SSF81665">
    <property type="entry name" value="Calcium ATPase, transmembrane domain M"/>
    <property type="match status" value="1"/>
</dbReference>
<feature type="compositionally biased region" description="Basic and acidic residues" evidence="1">
    <location>
        <begin position="454"/>
        <end position="463"/>
    </location>
</feature>
<proteinExistence type="predicted"/>
<feature type="region of interest" description="Disordered" evidence="1">
    <location>
        <begin position="159"/>
        <end position="185"/>
    </location>
</feature>
<evidence type="ECO:0000313" key="3">
    <source>
        <dbReference type="EMBL" id="TFK55483.1"/>
    </source>
</evidence>
<protein>
    <recommendedName>
        <fullName evidence="2">Cation-transporting P-type ATPase N-terminal domain-containing protein</fullName>
    </recommendedName>
</protein>
<evidence type="ECO:0000256" key="1">
    <source>
        <dbReference type="SAM" id="MobiDB-lite"/>
    </source>
</evidence>
<dbReference type="Pfam" id="PF00690">
    <property type="entry name" value="Cation_ATPase_N"/>
    <property type="match status" value="1"/>
</dbReference>
<evidence type="ECO:0000313" key="4">
    <source>
        <dbReference type="Proteomes" id="UP000305948"/>
    </source>
</evidence>
<dbReference type="InterPro" id="IPR023298">
    <property type="entry name" value="ATPase_P-typ_TM_dom_sf"/>
</dbReference>
<feature type="compositionally biased region" description="Basic residues" evidence="1">
    <location>
        <begin position="163"/>
        <end position="178"/>
    </location>
</feature>
<dbReference type="Proteomes" id="UP000305948">
    <property type="component" value="Unassembled WGS sequence"/>
</dbReference>
<dbReference type="AlphaFoldDB" id="A0A5C3NDN9"/>
<dbReference type="PANTHER" id="PTHR42861">
    <property type="entry name" value="CALCIUM-TRANSPORTING ATPASE"/>
    <property type="match status" value="1"/>
</dbReference>
<dbReference type="InterPro" id="IPR004014">
    <property type="entry name" value="ATPase_P-typ_cation-transptr_N"/>
</dbReference>
<dbReference type="OrthoDB" id="4828554at2759"/>
<organism evidence="3 4">
    <name type="scientific">Heliocybe sulcata</name>
    <dbReference type="NCBI Taxonomy" id="5364"/>
    <lineage>
        <taxon>Eukaryota</taxon>
        <taxon>Fungi</taxon>
        <taxon>Dikarya</taxon>
        <taxon>Basidiomycota</taxon>
        <taxon>Agaricomycotina</taxon>
        <taxon>Agaricomycetes</taxon>
        <taxon>Gloeophyllales</taxon>
        <taxon>Gloeophyllaceae</taxon>
        <taxon>Heliocybe</taxon>
    </lineage>
</organism>
<dbReference type="GO" id="GO:0006811">
    <property type="term" value="P:monoatomic ion transport"/>
    <property type="evidence" value="ECO:0007669"/>
    <property type="project" value="UniProtKB-ARBA"/>
</dbReference>
<dbReference type="InterPro" id="IPR008250">
    <property type="entry name" value="ATPase_P-typ_transduc_dom_A_sf"/>
</dbReference>
<feature type="region of interest" description="Disordered" evidence="1">
    <location>
        <begin position="443"/>
        <end position="463"/>
    </location>
</feature>
<dbReference type="Pfam" id="PF00122">
    <property type="entry name" value="E1-E2_ATPase"/>
    <property type="match status" value="1"/>
</dbReference>
<feature type="domain" description="Cation-transporting P-type ATPase N-terminal" evidence="2">
    <location>
        <begin position="305"/>
        <end position="384"/>
    </location>
</feature>
<name>A0A5C3NDN9_9AGAM</name>
<accession>A0A5C3NDN9</accession>
<reference evidence="3 4" key="1">
    <citation type="journal article" date="2019" name="Nat. Ecol. Evol.">
        <title>Megaphylogeny resolves global patterns of mushroom evolution.</title>
        <authorList>
            <person name="Varga T."/>
            <person name="Krizsan K."/>
            <person name="Foldi C."/>
            <person name="Dima B."/>
            <person name="Sanchez-Garcia M."/>
            <person name="Sanchez-Ramirez S."/>
            <person name="Szollosi G.J."/>
            <person name="Szarkandi J.G."/>
            <person name="Papp V."/>
            <person name="Albert L."/>
            <person name="Andreopoulos W."/>
            <person name="Angelini C."/>
            <person name="Antonin V."/>
            <person name="Barry K.W."/>
            <person name="Bougher N.L."/>
            <person name="Buchanan P."/>
            <person name="Buyck B."/>
            <person name="Bense V."/>
            <person name="Catcheside P."/>
            <person name="Chovatia M."/>
            <person name="Cooper J."/>
            <person name="Damon W."/>
            <person name="Desjardin D."/>
            <person name="Finy P."/>
            <person name="Geml J."/>
            <person name="Haridas S."/>
            <person name="Hughes K."/>
            <person name="Justo A."/>
            <person name="Karasinski D."/>
            <person name="Kautmanova I."/>
            <person name="Kiss B."/>
            <person name="Kocsube S."/>
            <person name="Kotiranta H."/>
            <person name="LaButti K.M."/>
            <person name="Lechner B.E."/>
            <person name="Liimatainen K."/>
            <person name="Lipzen A."/>
            <person name="Lukacs Z."/>
            <person name="Mihaltcheva S."/>
            <person name="Morgado L.N."/>
            <person name="Niskanen T."/>
            <person name="Noordeloos M.E."/>
            <person name="Ohm R.A."/>
            <person name="Ortiz-Santana B."/>
            <person name="Ovrebo C."/>
            <person name="Racz N."/>
            <person name="Riley R."/>
            <person name="Savchenko A."/>
            <person name="Shiryaev A."/>
            <person name="Soop K."/>
            <person name="Spirin V."/>
            <person name="Szebenyi C."/>
            <person name="Tomsovsky M."/>
            <person name="Tulloss R.E."/>
            <person name="Uehling J."/>
            <person name="Grigoriev I.V."/>
            <person name="Vagvolgyi C."/>
            <person name="Papp T."/>
            <person name="Martin F.M."/>
            <person name="Miettinen O."/>
            <person name="Hibbett D.S."/>
            <person name="Nagy L.G."/>
        </authorList>
    </citation>
    <scope>NUCLEOTIDE SEQUENCE [LARGE SCALE GENOMIC DNA]</scope>
    <source>
        <strain evidence="3 4">OMC1185</strain>
    </source>
</reference>
<dbReference type="InterPro" id="IPR059000">
    <property type="entry name" value="ATPase_P-type_domA"/>
</dbReference>
<sequence length="463" mass="51928">MEPTASLYVVHRVPSKAEGRDSGLQSRVDDGKERRTRDGVTRVLAEKDRSIVLSGNSSSAQRVLRARTPIRILVGRAYHGGRKAQDHKYRLGGSILYPTREVTGDLGEICIGHETGVFEQTEDLTVLCLVREDNCFWEPLRVVSSGKENKDRQRRLEAAEKAKAHRSKREALKSKAKNVRQAQTPVQAATMETVLSSFVRPEAFSELQPLPLAPKSLSFLLLLAFLPFPSEKCNPDADADLEHGDSCTEDERNNNVDPMAEIKKEPDEYMRLLEYIDYEAQRVKCGGDEGEGEDEEKEWRVWYAPWKKVTVKEERKRKGSARQLETDMLQGLPNNEITTCRNRFRYNGLESPRENPILKFLSYFKAPVLYVMELAVILAAGLRDWIDFGIIIGIFALNAFLKAGIAMKATGVRNGEEQVIEVWEIVPGDIIVVEEGQTVPADGKVRSPSLFGRKGGEGAEKGV</sequence>
<feature type="region of interest" description="Disordered" evidence="1">
    <location>
        <begin position="16"/>
        <end position="38"/>
    </location>
</feature>
<evidence type="ECO:0000259" key="2">
    <source>
        <dbReference type="SMART" id="SM00831"/>
    </source>
</evidence>
<dbReference type="SUPFAM" id="SSF81653">
    <property type="entry name" value="Calcium ATPase, transduction domain A"/>
    <property type="match status" value="1"/>
</dbReference>
<gene>
    <name evidence="3" type="ORF">OE88DRAFT_1731178</name>
</gene>
<keyword evidence="4" id="KW-1185">Reference proteome</keyword>
<dbReference type="EMBL" id="ML213504">
    <property type="protein sequence ID" value="TFK55483.1"/>
    <property type="molecule type" value="Genomic_DNA"/>
</dbReference>